<dbReference type="AlphaFoldDB" id="A0A2N0RCQ4"/>
<accession>A0A2N0RCQ4</accession>
<organism evidence="1 2">
    <name type="scientific">Rhizophagus irregularis</name>
    <dbReference type="NCBI Taxonomy" id="588596"/>
    <lineage>
        <taxon>Eukaryota</taxon>
        <taxon>Fungi</taxon>
        <taxon>Fungi incertae sedis</taxon>
        <taxon>Mucoromycota</taxon>
        <taxon>Glomeromycotina</taxon>
        <taxon>Glomeromycetes</taxon>
        <taxon>Glomerales</taxon>
        <taxon>Glomeraceae</taxon>
        <taxon>Rhizophagus</taxon>
    </lineage>
</organism>
<comment type="caution">
    <text evidence="1">The sequence shown here is derived from an EMBL/GenBank/DDBJ whole genome shotgun (WGS) entry which is preliminary data.</text>
</comment>
<reference evidence="1 2" key="2">
    <citation type="submission" date="2017-10" db="EMBL/GenBank/DDBJ databases">
        <title>Genome analyses suggest a sexual origin of heterokaryosis in a supposedly ancient asexual fungus.</title>
        <authorList>
            <person name="Corradi N."/>
            <person name="Sedzielewska K."/>
            <person name="Noel J."/>
            <person name="Charron P."/>
            <person name="Farinelli L."/>
            <person name="Marton T."/>
            <person name="Kruger M."/>
            <person name="Pelin A."/>
            <person name="Brachmann A."/>
            <person name="Corradi N."/>
        </authorList>
    </citation>
    <scope>NUCLEOTIDE SEQUENCE [LARGE SCALE GENOMIC DNA]</scope>
    <source>
        <strain evidence="1 2">A1</strain>
    </source>
</reference>
<protein>
    <submittedName>
        <fullName evidence="1">Uncharacterized protein</fullName>
    </submittedName>
</protein>
<dbReference type="EMBL" id="LLXH01001035">
    <property type="protein sequence ID" value="PKC61094.1"/>
    <property type="molecule type" value="Genomic_DNA"/>
</dbReference>
<sequence>MWDIGYFYDFTFLMKNQVSHQLVDLLKFYKITDVKVLRRMLKQIVRKIILEFKILIWEPRNELQIAKEKRFDINSKDKKMKLNSKKRDDTNVNVLGFSDETKWNKWNNLAFYDREGH</sequence>
<gene>
    <name evidence="1" type="ORF">RhiirA1_467054</name>
</gene>
<dbReference type="Proteomes" id="UP000232688">
    <property type="component" value="Unassembled WGS sequence"/>
</dbReference>
<dbReference type="VEuPathDB" id="FungiDB:RhiirA1_467054"/>
<proteinExistence type="predicted"/>
<evidence type="ECO:0000313" key="1">
    <source>
        <dbReference type="EMBL" id="PKC61094.1"/>
    </source>
</evidence>
<reference evidence="1 2" key="1">
    <citation type="submission" date="2017-10" db="EMBL/GenBank/DDBJ databases">
        <title>Extensive intraspecific genome diversity in a model arbuscular mycorrhizal fungus.</title>
        <authorList>
            <person name="Chen E.C.H."/>
            <person name="Morin E."/>
            <person name="Baudet D."/>
            <person name="Noel J."/>
            <person name="Ndikumana S."/>
            <person name="Charron P."/>
            <person name="St-Onge C."/>
            <person name="Giorgi J."/>
            <person name="Grigoriev I.V."/>
            <person name="Roux C."/>
            <person name="Martin F.M."/>
            <person name="Corradi N."/>
        </authorList>
    </citation>
    <scope>NUCLEOTIDE SEQUENCE [LARGE SCALE GENOMIC DNA]</scope>
    <source>
        <strain evidence="1 2">A1</strain>
    </source>
</reference>
<evidence type="ECO:0000313" key="2">
    <source>
        <dbReference type="Proteomes" id="UP000232688"/>
    </source>
</evidence>
<name>A0A2N0RCQ4_9GLOM</name>